<proteinExistence type="predicted"/>
<organism evidence="1">
    <name type="scientific">marine sediment metagenome</name>
    <dbReference type="NCBI Taxonomy" id="412755"/>
    <lineage>
        <taxon>unclassified sequences</taxon>
        <taxon>metagenomes</taxon>
        <taxon>ecological metagenomes</taxon>
    </lineage>
</organism>
<dbReference type="EMBL" id="BARW01003855">
    <property type="protein sequence ID" value="GAI58943.1"/>
    <property type="molecule type" value="Genomic_DNA"/>
</dbReference>
<dbReference type="AlphaFoldDB" id="X1PSW9"/>
<accession>X1PSW9</accession>
<name>X1PSW9_9ZZZZ</name>
<gene>
    <name evidence="1" type="ORF">S12H4_09480</name>
</gene>
<sequence>MKHARPDYDLIQDPRGLIPEDEPVFLLRAQDVTAPDAVRYWAMRAGEAGALKNITDAAEEQAEAMVEWQREHEIKIPDMPLV</sequence>
<comment type="caution">
    <text evidence="1">The sequence shown here is derived from an EMBL/GenBank/DDBJ whole genome shotgun (WGS) entry which is preliminary data.</text>
</comment>
<protein>
    <submittedName>
        <fullName evidence="1">Uncharacterized protein</fullName>
    </submittedName>
</protein>
<reference evidence="1" key="1">
    <citation type="journal article" date="2014" name="Front. Microbiol.">
        <title>High frequency of phylogenetically diverse reductive dehalogenase-homologous genes in deep subseafloor sedimentary metagenomes.</title>
        <authorList>
            <person name="Kawai M."/>
            <person name="Futagami T."/>
            <person name="Toyoda A."/>
            <person name="Takaki Y."/>
            <person name="Nishi S."/>
            <person name="Hori S."/>
            <person name="Arai W."/>
            <person name="Tsubouchi T."/>
            <person name="Morono Y."/>
            <person name="Uchiyama I."/>
            <person name="Ito T."/>
            <person name="Fujiyama A."/>
            <person name="Inagaki F."/>
            <person name="Takami H."/>
        </authorList>
    </citation>
    <scope>NUCLEOTIDE SEQUENCE</scope>
    <source>
        <strain evidence="1">Expedition CK06-06</strain>
    </source>
</reference>
<evidence type="ECO:0000313" key="1">
    <source>
        <dbReference type="EMBL" id="GAI58943.1"/>
    </source>
</evidence>